<reference evidence="1" key="1">
    <citation type="journal article" date="2012" name="Proc. Natl. Acad. Sci. U.S.A.">
        <title>Antigenic diversity is generated by distinct evolutionary mechanisms in African trypanosome species.</title>
        <authorList>
            <person name="Jackson A.P."/>
            <person name="Berry A."/>
            <person name="Aslett M."/>
            <person name="Allison H.C."/>
            <person name="Burton P."/>
            <person name="Vavrova-Anderson J."/>
            <person name="Brown R."/>
            <person name="Browne H."/>
            <person name="Corton N."/>
            <person name="Hauser H."/>
            <person name="Gamble J."/>
            <person name="Gilderthorp R."/>
            <person name="Marcello L."/>
            <person name="McQuillan J."/>
            <person name="Otto T.D."/>
            <person name="Quail M.A."/>
            <person name="Sanders M.J."/>
            <person name="van Tonder A."/>
            <person name="Ginger M.L."/>
            <person name="Field M.C."/>
            <person name="Barry J.D."/>
            <person name="Hertz-Fowler C."/>
            <person name="Berriman M."/>
        </authorList>
    </citation>
    <scope>NUCLEOTIDE SEQUENCE</scope>
    <source>
        <strain evidence="1">IL3000</strain>
    </source>
</reference>
<dbReference type="VEuPathDB" id="TriTrypDB:TcIL3000_10_6000"/>
<name>G0UWR0_TRYCI</name>
<dbReference type="AlphaFoldDB" id="G0UWR0"/>
<sequence>MMAGSLLSKAVYCQQGLSYFFLPTSMIPHHHEKEPAQHITTGRAAYTVVRNHKPDEKLFPSEPTVRRRKRKRKTIFSCNCEVLCGGCVTWHSLNTHHRCVLLFFFLRNERSRHVGGEWARMKGREKWWRRSGSRMHRIAEGPHTAVRGCVMRGRRFRSCIFSTGRKLCPELFEGHICVCVVDVDL</sequence>
<organism evidence="1">
    <name type="scientific">Trypanosoma congolense (strain IL3000)</name>
    <dbReference type="NCBI Taxonomy" id="1068625"/>
    <lineage>
        <taxon>Eukaryota</taxon>
        <taxon>Discoba</taxon>
        <taxon>Euglenozoa</taxon>
        <taxon>Kinetoplastea</taxon>
        <taxon>Metakinetoplastina</taxon>
        <taxon>Trypanosomatida</taxon>
        <taxon>Trypanosomatidae</taxon>
        <taxon>Trypanosoma</taxon>
        <taxon>Nannomonas</taxon>
    </lineage>
</organism>
<evidence type="ECO:0000313" key="1">
    <source>
        <dbReference type="EMBL" id="CCC93827.1"/>
    </source>
</evidence>
<gene>
    <name evidence="1" type="ORF">TCIL3000_10_6000</name>
</gene>
<protein>
    <submittedName>
        <fullName evidence="1">Uncharacterized protein TCIL3000_10_6000</fullName>
    </submittedName>
</protein>
<dbReference type="EMBL" id="HE575323">
    <property type="protein sequence ID" value="CCC93827.1"/>
    <property type="molecule type" value="Genomic_DNA"/>
</dbReference>
<proteinExistence type="predicted"/>
<accession>G0UWR0</accession>